<feature type="compositionally biased region" description="Polar residues" evidence="1">
    <location>
        <begin position="1688"/>
        <end position="1698"/>
    </location>
</feature>
<dbReference type="InterPro" id="IPR054085">
    <property type="entry name" value="Cep192-like_D1"/>
</dbReference>
<feature type="compositionally biased region" description="Low complexity" evidence="1">
    <location>
        <begin position="1893"/>
        <end position="1907"/>
    </location>
</feature>
<feature type="compositionally biased region" description="Basic and acidic residues" evidence="1">
    <location>
        <begin position="1101"/>
        <end position="1121"/>
    </location>
</feature>
<feature type="compositionally biased region" description="Basic and acidic residues" evidence="1">
    <location>
        <begin position="1603"/>
        <end position="1612"/>
    </location>
</feature>
<feature type="compositionally biased region" description="Basic and acidic residues" evidence="1">
    <location>
        <begin position="1136"/>
        <end position="1150"/>
    </location>
</feature>
<feature type="compositionally biased region" description="Polar residues" evidence="1">
    <location>
        <begin position="1245"/>
        <end position="1262"/>
    </location>
</feature>
<dbReference type="InterPro" id="IPR054090">
    <property type="entry name" value="Cep192_Spd-2-like_dom"/>
</dbReference>
<evidence type="ECO:0000259" key="7">
    <source>
        <dbReference type="Pfam" id="PF22073"/>
    </source>
</evidence>
<feature type="compositionally biased region" description="Polar residues" evidence="1">
    <location>
        <begin position="1760"/>
        <end position="1778"/>
    </location>
</feature>
<evidence type="ECO:0000259" key="5">
    <source>
        <dbReference type="Pfam" id="PF22066"/>
    </source>
</evidence>
<evidence type="ECO:0000313" key="10">
    <source>
        <dbReference type="EMBL" id="KAJ8042097.1"/>
    </source>
</evidence>
<feature type="domain" description="Cep192-like" evidence="6">
    <location>
        <begin position="2358"/>
        <end position="2455"/>
    </location>
</feature>
<feature type="domain" description="Cep192-like" evidence="9">
    <location>
        <begin position="2830"/>
        <end position="2930"/>
    </location>
</feature>
<feature type="region of interest" description="Disordered" evidence="1">
    <location>
        <begin position="344"/>
        <end position="369"/>
    </location>
</feature>
<dbReference type="GO" id="GO:0071539">
    <property type="term" value="P:protein localization to centrosome"/>
    <property type="evidence" value="ECO:0007669"/>
    <property type="project" value="InterPro"/>
</dbReference>
<feature type="region of interest" description="Disordered" evidence="1">
    <location>
        <begin position="485"/>
        <end position="559"/>
    </location>
</feature>
<feature type="region of interest" description="Disordered" evidence="1">
    <location>
        <begin position="3134"/>
        <end position="3161"/>
    </location>
</feature>
<comment type="caution">
    <text evidence="10">The sequence shown here is derived from an EMBL/GenBank/DDBJ whole genome shotgun (WGS) entry which is preliminary data.</text>
</comment>
<dbReference type="PANTHER" id="PTHR16029">
    <property type="entry name" value="CENTROSOMAL PROTEIN OF 192 KDA"/>
    <property type="match status" value="1"/>
</dbReference>
<dbReference type="Pfam" id="PF22074">
    <property type="entry name" value="Cep192_D5"/>
    <property type="match status" value="1"/>
</dbReference>
<dbReference type="InterPro" id="IPR057662">
    <property type="entry name" value="CEP192_Aurora-A_bind"/>
</dbReference>
<organism evidence="10 11">
    <name type="scientific">Holothuria leucospilota</name>
    <name type="common">Black long sea cucumber</name>
    <name type="synonym">Mertensiothuria leucospilota</name>
    <dbReference type="NCBI Taxonomy" id="206669"/>
    <lineage>
        <taxon>Eukaryota</taxon>
        <taxon>Metazoa</taxon>
        <taxon>Echinodermata</taxon>
        <taxon>Eleutherozoa</taxon>
        <taxon>Echinozoa</taxon>
        <taxon>Holothuroidea</taxon>
        <taxon>Aspidochirotacea</taxon>
        <taxon>Aspidochirotida</taxon>
        <taxon>Holothuriidae</taxon>
        <taxon>Holothuria</taxon>
    </lineage>
</organism>
<feature type="region of interest" description="Disordered" evidence="1">
    <location>
        <begin position="1948"/>
        <end position="1989"/>
    </location>
</feature>
<keyword evidence="11" id="KW-1185">Reference proteome</keyword>
<dbReference type="GO" id="GO:0005737">
    <property type="term" value="C:cytoplasm"/>
    <property type="evidence" value="ECO:0007669"/>
    <property type="project" value="TreeGrafter"/>
</dbReference>
<feature type="compositionally biased region" description="Polar residues" evidence="1">
    <location>
        <begin position="1437"/>
        <end position="1451"/>
    </location>
</feature>
<feature type="compositionally biased region" description="Polar residues" evidence="1">
    <location>
        <begin position="1419"/>
        <end position="1429"/>
    </location>
</feature>
<feature type="compositionally biased region" description="Low complexity" evidence="1">
    <location>
        <begin position="773"/>
        <end position="784"/>
    </location>
</feature>
<dbReference type="GO" id="GO:0019901">
    <property type="term" value="F:protein kinase binding"/>
    <property type="evidence" value="ECO:0007669"/>
    <property type="project" value="TreeGrafter"/>
</dbReference>
<accession>A0A9Q1CBY3</accession>
<feature type="region of interest" description="Disordered" evidence="1">
    <location>
        <begin position="1886"/>
        <end position="1912"/>
    </location>
</feature>
<feature type="compositionally biased region" description="Polar residues" evidence="1">
    <location>
        <begin position="1357"/>
        <end position="1374"/>
    </location>
</feature>
<dbReference type="GO" id="GO:0090222">
    <property type="term" value="P:centrosome-templated microtubule nucleation"/>
    <property type="evidence" value="ECO:0007669"/>
    <property type="project" value="InterPro"/>
</dbReference>
<feature type="compositionally biased region" description="Basic and acidic residues" evidence="1">
    <location>
        <begin position="309"/>
        <end position="324"/>
    </location>
</feature>
<feature type="compositionally biased region" description="Polar residues" evidence="1">
    <location>
        <begin position="1706"/>
        <end position="1727"/>
    </location>
</feature>
<feature type="compositionally biased region" description="Basic and acidic residues" evidence="1">
    <location>
        <begin position="54"/>
        <end position="63"/>
    </location>
</feature>
<dbReference type="InterPro" id="IPR039103">
    <property type="entry name" value="Spd-2/CEP192"/>
</dbReference>
<dbReference type="Pfam" id="PF25763">
    <property type="entry name" value="Aurora-A_bind_CEP192"/>
    <property type="match status" value="1"/>
</dbReference>
<feature type="compositionally biased region" description="Polar residues" evidence="1">
    <location>
        <begin position="804"/>
        <end position="819"/>
    </location>
</feature>
<dbReference type="Pfam" id="PF22076">
    <property type="entry name" value="Cep192_D6"/>
    <property type="match status" value="1"/>
</dbReference>
<feature type="region of interest" description="Disordered" evidence="1">
    <location>
        <begin position="590"/>
        <end position="844"/>
    </location>
</feature>
<evidence type="ECO:0000259" key="6">
    <source>
        <dbReference type="Pfam" id="PF22067"/>
    </source>
</evidence>
<feature type="compositionally biased region" description="Acidic residues" evidence="1">
    <location>
        <begin position="1156"/>
        <end position="1167"/>
    </location>
</feature>
<dbReference type="PANTHER" id="PTHR16029:SF11">
    <property type="entry name" value="CENTROSOMAL PROTEIN OF 192 KDA"/>
    <property type="match status" value="1"/>
</dbReference>
<reference evidence="10" key="1">
    <citation type="submission" date="2021-10" db="EMBL/GenBank/DDBJ databases">
        <title>Tropical sea cucumber genome reveals ecological adaptation and Cuvierian tubules defense mechanism.</title>
        <authorList>
            <person name="Chen T."/>
        </authorList>
    </citation>
    <scope>NUCLEOTIDE SEQUENCE</scope>
    <source>
        <strain evidence="10">Nanhai2018</strain>
        <tissue evidence="10">Muscle</tissue>
    </source>
</reference>
<feature type="domain" description="Cep192-like" evidence="2">
    <location>
        <begin position="2083"/>
        <end position="2201"/>
    </location>
</feature>
<dbReference type="InterPro" id="IPR013783">
    <property type="entry name" value="Ig-like_fold"/>
</dbReference>
<dbReference type="Pfam" id="PF22066">
    <property type="entry name" value="Cep192_D8"/>
    <property type="match status" value="1"/>
</dbReference>
<evidence type="ECO:0000259" key="2">
    <source>
        <dbReference type="Pfam" id="PF22060"/>
    </source>
</evidence>
<feature type="compositionally biased region" description="Gly residues" evidence="1">
    <location>
        <begin position="639"/>
        <end position="648"/>
    </location>
</feature>
<feature type="compositionally biased region" description="Polar residues" evidence="1">
    <location>
        <begin position="1948"/>
        <end position="1958"/>
    </location>
</feature>
<feature type="compositionally biased region" description="Polar residues" evidence="1">
    <location>
        <begin position="209"/>
        <end position="220"/>
    </location>
</feature>
<dbReference type="InterPro" id="IPR054091">
    <property type="entry name" value="Cep192-like_D5"/>
</dbReference>
<dbReference type="InterPro" id="IPR054088">
    <property type="entry name" value="Cep192-like_D8"/>
</dbReference>
<feature type="region of interest" description="Disordered" evidence="1">
    <location>
        <begin position="2795"/>
        <end position="2819"/>
    </location>
</feature>
<dbReference type="GO" id="GO:0000242">
    <property type="term" value="C:pericentriolar material"/>
    <property type="evidence" value="ECO:0007669"/>
    <property type="project" value="TreeGrafter"/>
</dbReference>
<dbReference type="GO" id="GO:0051298">
    <property type="term" value="P:centrosome duplication"/>
    <property type="evidence" value="ECO:0007669"/>
    <property type="project" value="InterPro"/>
</dbReference>
<feature type="compositionally biased region" description="Basic and acidic residues" evidence="1">
    <location>
        <begin position="1227"/>
        <end position="1241"/>
    </location>
</feature>
<dbReference type="Pfam" id="PF22064">
    <property type="entry name" value="Cep192_D2"/>
    <property type="match status" value="1"/>
</dbReference>
<feature type="domain" description="Cep192-like" evidence="3">
    <location>
        <begin position="2203"/>
        <end position="2355"/>
    </location>
</feature>
<feature type="compositionally biased region" description="Polar residues" evidence="1">
    <location>
        <begin position="1301"/>
        <end position="1323"/>
    </location>
</feature>
<evidence type="ECO:0000259" key="9">
    <source>
        <dbReference type="Pfam" id="PF22076"/>
    </source>
</evidence>
<feature type="compositionally biased region" description="Polar residues" evidence="1">
    <location>
        <begin position="2944"/>
        <end position="2954"/>
    </location>
</feature>
<feature type="region of interest" description="Disordered" evidence="1">
    <location>
        <begin position="2944"/>
        <end position="2970"/>
    </location>
</feature>
<evidence type="ECO:0000259" key="3">
    <source>
        <dbReference type="Pfam" id="PF22064"/>
    </source>
</evidence>
<feature type="region of interest" description="Disordered" evidence="1">
    <location>
        <begin position="1522"/>
        <end position="1649"/>
    </location>
</feature>
<feature type="compositionally biased region" description="Basic and acidic residues" evidence="1">
    <location>
        <begin position="1290"/>
        <end position="1300"/>
    </location>
</feature>
<feature type="domain" description="Cep192-like" evidence="4">
    <location>
        <begin position="2971"/>
        <end position="3090"/>
    </location>
</feature>
<dbReference type="Gene3D" id="2.60.40.10">
    <property type="entry name" value="Immunoglobulins"/>
    <property type="match status" value="4"/>
</dbReference>
<feature type="domain" description="Cep192-like" evidence="8">
    <location>
        <begin position="2587"/>
        <end position="2762"/>
    </location>
</feature>
<dbReference type="InterPro" id="IPR054089">
    <property type="entry name" value="Cep192-like_D3"/>
</dbReference>
<feature type="domain" description="Cep192-like" evidence="5">
    <location>
        <begin position="3170"/>
        <end position="3263"/>
    </location>
</feature>
<dbReference type="Pfam" id="PF22060">
    <property type="entry name" value="Cep192_D1"/>
    <property type="match status" value="1"/>
</dbReference>
<dbReference type="EMBL" id="JAIZAY010000005">
    <property type="protein sequence ID" value="KAJ8042097.1"/>
    <property type="molecule type" value="Genomic_DNA"/>
</dbReference>
<feature type="compositionally biased region" description="Basic and acidic residues" evidence="1">
    <location>
        <begin position="1"/>
        <end position="11"/>
    </location>
</feature>
<dbReference type="InterPro" id="IPR054087">
    <property type="entry name" value="Cep192-like_D7"/>
</dbReference>
<evidence type="ECO:0000313" key="11">
    <source>
        <dbReference type="Proteomes" id="UP001152320"/>
    </source>
</evidence>
<feature type="compositionally biased region" description="Polar residues" evidence="1">
    <location>
        <begin position="1068"/>
        <end position="1077"/>
    </location>
</feature>
<feature type="compositionally biased region" description="Low complexity" evidence="1">
    <location>
        <begin position="629"/>
        <end position="638"/>
    </location>
</feature>
<feature type="region of interest" description="Disordered" evidence="1">
    <location>
        <begin position="887"/>
        <end position="932"/>
    </location>
</feature>
<feature type="region of interest" description="Disordered" evidence="1">
    <location>
        <begin position="1680"/>
        <end position="1747"/>
    </location>
</feature>
<feature type="compositionally biased region" description="Basic and acidic residues" evidence="1">
    <location>
        <begin position="1381"/>
        <end position="1413"/>
    </location>
</feature>
<feature type="region of interest" description="Disordered" evidence="1">
    <location>
        <begin position="393"/>
        <end position="452"/>
    </location>
</feature>
<feature type="compositionally biased region" description="Basic and acidic residues" evidence="1">
    <location>
        <begin position="1331"/>
        <end position="1354"/>
    </location>
</feature>
<dbReference type="GO" id="GO:0090307">
    <property type="term" value="P:mitotic spindle assembly"/>
    <property type="evidence" value="ECO:0007669"/>
    <property type="project" value="TreeGrafter"/>
</dbReference>
<feature type="region of interest" description="Disordered" evidence="1">
    <location>
        <begin position="1760"/>
        <end position="1786"/>
    </location>
</feature>
<feature type="compositionally biased region" description="Polar residues" evidence="1">
    <location>
        <begin position="3134"/>
        <end position="3153"/>
    </location>
</feature>
<dbReference type="OrthoDB" id="67059at2759"/>
<dbReference type="Pfam" id="PF22073">
    <property type="entry name" value="Cep192_D4"/>
    <property type="match status" value="1"/>
</dbReference>
<feature type="compositionally biased region" description="Basic and acidic residues" evidence="1">
    <location>
        <begin position="256"/>
        <end position="289"/>
    </location>
</feature>
<feature type="compositionally biased region" description="Low complexity" evidence="1">
    <location>
        <begin position="1634"/>
        <end position="1646"/>
    </location>
</feature>
<feature type="domain" description="Cep192/Spd-2-like" evidence="7">
    <location>
        <begin position="2468"/>
        <end position="2580"/>
    </location>
</feature>
<evidence type="ECO:0000259" key="8">
    <source>
        <dbReference type="Pfam" id="PF22074"/>
    </source>
</evidence>
<feature type="compositionally biased region" description="Polar residues" evidence="1">
    <location>
        <begin position="1621"/>
        <end position="1632"/>
    </location>
</feature>
<evidence type="ECO:0000259" key="4">
    <source>
        <dbReference type="Pfam" id="PF22065"/>
    </source>
</evidence>
<feature type="compositionally biased region" description="Basic and acidic residues" evidence="1">
    <location>
        <begin position="907"/>
        <end position="921"/>
    </location>
</feature>
<name>A0A9Q1CBY3_HOLLE</name>
<feature type="compositionally biased region" description="Polar residues" evidence="1">
    <location>
        <begin position="1272"/>
        <end position="1284"/>
    </location>
</feature>
<feature type="compositionally biased region" description="Polar residues" evidence="1">
    <location>
        <begin position="1583"/>
        <end position="1602"/>
    </location>
</feature>
<feature type="region of interest" description="Disordered" evidence="1">
    <location>
        <begin position="1066"/>
        <end position="1192"/>
    </location>
</feature>
<feature type="compositionally biased region" description="Basic and acidic residues" evidence="1">
    <location>
        <begin position="590"/>
        <end position="604"/>
    </location>
</feature>
<feature type="region of interest" description="Disordered" evidence="1">
    <location>
        <begin position="1216"/>
        <end position="1502"/>
    </location>
</feature>
<dbReference type="Proteomes" id="UP001152320">
    <property type="component" value="Chromosome 5"/>
</dbReference>
<dbReference type="Pfam" id="PF22067">
    <property type="entry name" value="Cep192_D3"/>
    <property type="match status" value="1"/>
</dbReference>
<feature type="region of interest" description="Disordered" evidence="1">
    <location>
        <begin position="207"/>
        <end position="330"/>
    </location>
</feature>
<feature type="region of interest" description="Disordered" evidence="1">
    <location>
        <begin position="1"/>
        <end position="101"/>
    </location>
</feature>
<proteinExistence type="predicted"/>
<gene>
    <name evidence="10" type="ORF">HOLleu_13082</name>
</gene>
<protein>
    <submittedName>
        <fullName evidence="10">Uncharacterized protein</fullName>
    </submittedName>
</protein>
<dbReference type="InterPro" id="IPR054092">
    <property type="entry name" value="Cep192-like_D6"/>
</dbReference>
<dbReference type="GO" id="GO:0005814">
    <property type="term" value="C:centriole"/>
    <property type="evidence" value="ECO:0007669"/>
    <property type="project" value="TreeGrafter"/>
</dbReference>
<sequence>MDSNLRTEENHSSPFTPDNESFLAVATGKRTEMDDITMTSLPGTPIAASTVMRQKGDLEERQAANHKNSRGSLFGSDDPIVHDSRSRSKDSPHFSLSGENIAEESPADIEEIENAPKKKFLASIEENSSDNVEEFVRTHNVSGLLQKISLSQTSLSDKPLEARESLMSQTSDTSLGILNLDSMQDISAGITECDNLPEDNLFGEKVRSQRSGGTDSSRVQSEAGISRLTQASSKTSEETDFRGQSTLNAAALTKTKRPDAELHLGRKNENKREVQEMSRMETDSQKGDKFGANVVTGDGTETFKGSLKPMKDRATASSHSHERNQNPMDGLSGVETDLMGNGKVVHGGQMTKNKETHRKRPRMDPSNEPREYRLLLQNPESSVKQSEVQFERNGHTGASKDYNISGKVSLSDSGVRMSDNGRLPSGEMLNGISNGRQFVNPDPAGSSQKTPINQGLNLLIPEENDEDYQIDKASLQAGLDQLDALFFDPSPTSKSQRSGSGDGEESRSPSLPPSPQISRNDWQGAQRLPQDRPTGQHLRTESQITGESIDFDDMEDQGNFLQDAFDVRYPGMDEDNQSEIDTEDEIEAARKELQLEMNDSERPGIEGGSSGEDDQPPPASNLEPRQSAEGVVVVSPVPGDGGGGGDGMSDGESDSGTSMGERSPIRNGISGTERSHDGDGNQDSDEEGDSSGGRDVEGQTRSQPVGDGIVLDSASSGRQVRFASHDDVTRWTPSGSAFHSRLRRSRNSVLENGDDSLFPTGSATPMPTPVDDPSLLSSQFLQPSRASVENHGTDVGNHQGDSLVFTQESSHYSQQSVNGVSRGGRQPTQEMEFERTLTPGASDSDDLLQVRASSMGSFGLPPTGGDADITFTQRVSFGEDFSLLEAVGGSGSDSSSKRHSTGTDGSSSREDTRPARGESMRRSHHSHGSQVVYFDEEGNGMTDLAYRTSLPMMHKLGNVNPFESFDNQEELEQNIMKDIDFGIEANEEFLPADQAAAVLNADESAFLEENIFHQDENMSAEASKDPSDWTVNDKSHVTIQDNITGSEDFCRISLGTFFGKRTEALGSLSGSSDTSRPTFGCGDLVSPPAREPKAIVNMSDPSHRSDVSHDQSPSYDKRQDGEGGGDEGDGNSVKVSDGRDSTLREDEKTIPVDSEQHDEEEVEVSEEEFSKSSKRGLGSEVEGTETPPLNLSDIAGVIGELSSKANSEEILQKIIALSNKKSISRQSKPDRGKEMRRRENGRGASHQQQQPVVNDKNGQSIGKVSRMDGNRDGQSSRTTDSVIDQGTVGWEREQASDGRKGSSQRLHQDNFSASFAQPNSSGSLRKRTNRKSGDSAYKVDERNVYEMSKERMPDGDASQSDYQTQNGRTISSQGSRRKNKRDSDDIRGIEVVRKAGSEHEPNGKREVNFEGRATHGALLNNSQNGSHLSQAAPEVSTKYSGVRTGQRTGNPPGSGLGPSKSNGQTVGESEGPEVEEMEASNWATSSSIHRDNSLSPRRGFFKSSKNVEREILVISPKIYEMEKGHSSEEEEEISPIFGAEMELGRTGPIPTSQFDHQPALSREESEPDGEPNLAGLGAVGSLVATSQSVNSKLQSNASQTNSKDNRGRDKQLMKGRGSPLPAQNTDNNQKGLDSQPSNPSLQSSSRESIDGQGMIVVGRHTVKQLSHSMLVHSFNDTLQPSFIRDPSPQGSQTTSSFPKQVKKSDANIQTVTSGTSSQDGITSSSLSSEEEAVHIAPSPPASHASSKILEQEERYNQGLPLSTSTYLGGSRPTSSLQARSGMDGEEAKIEDTMAGRSTMTEILGKHGETHKGSMTYGKHNSLIQGQMHQTNLIRHAGSSLPTVLTSQSLLDPRLTTSQMINSRPGSSLSGGVLDAHLSGHSVDSYRLSGGSGASSSSHFRPGSSSHSYLGDTLTNLGRRPHLMSEHLPSSNYQDHVRPAHTGLPYQTHWQQSQNSSQGTIGGKGISSFPPPLFTHAPHESLPSRHLPSSFAESHYRPPIMSVGIVPNGEQQVSAPHDANVVLPSSMGVPHSLESQHFGYTHHSLPVSSGLGESLPGSLRSNTFAESDLPMEYFRGHRDTPSSTLVLPAHVRFKGVCCVGIASHHSLPLHNSSSRWIHCFLDVVQVTANGEEVPPEGHSTFITKERTTIAPQGTEQVKIIFVPKHPGIYTALLHVGWSAVVPDRDRGTPHEPPQVVRLQALAENPNVEVLESKDFHFGEMVYGSAKSKAFHVVNRGRCTVPVRLLLTCTPASLSCFSLSTGDKKSEAITLSPRGTPASTISPIHISLKGRPESDNDDDLSTASTVWINFRAPPQLKETEKMHEAESFSAQMDVELDVPEKILTLQSIKLSAVVGVARLHIPRKMNIVNFSATVGKEDCRMLPMKNSGAIKLEITFSVSRAEDLFSVSPKSLSLKPGEQTSVEIKYAPKEAPSAVESLLIMKTYDDGPKFDMVMRGEGLVEERKTSKDTPTLFSNKQFVSWGGVAVGRALQQKIVLRNSSSSTPLKLKVSLVGGGSDFQLQSSFGSQMQLSETKSLILKPEEDLPVNILFAPTSVTISQCQLVMKPLGGCTKYTVPLSGYGGISSLSIDELQKVGETSVLPVGNVKSGERKVFTLKVSNHGDRAAFVKILCFNNLKAKLKLVKTHLSVEPHEFILPAKGVEQLTVVYQPVERDAALCYYQSSIVAAVGFFSGDEIMRIQYRKALRLGHAQDVELSPDNPLNGVLFDKTFLREKQTAEESSLPSRSNDIQLFFSCMSKMMLALVGDAAAASNNSDAVNGIMGNNENIETNGAVSSYSHMNRSDLGHSSPPVKGTPAQGHGPGLRLASNGPSGSWTLYPEHLILTWTSDSSRSESTGRIHISNNTERELSFELVWPGHCLTVTPQNGVLQPNDQRVLLVSANPSIHSKGVNLPWSGSVYVSCDNLEKEVRVQIREDLALDTSVLPTSSKQLHSLSHEPSTPAVMRRVPPMEKSSPKELRVKSKVIKCEDAIVGQKTVFIFEFENTKQYPMKWNLSSFAPAYLKQANGTVCRTTYSVFRFESTSGEMTPGQKMQLSLHFMPREEGDYSQFWDLESSSTSNLVSHKTRIELSGHGIPKPASSHVDQFSKSMPKQNLYTQALSKHQRHSGSKALDFSKVTKSVTSHHPSGSTKLADSSGTKMIPQRLKETNKKSSIVVNDLVNFGRCEANQHQTVMVRLKNCATNPQKVKFVSPPKPFSIKHHEHMIKARHYLKLPVTFHPTTKGQFQSPLIIETEDQERLVVKLVGECV</sequence>
<dbReference type="InterPro" id="IPR054086">
    <property type="entry name" value="Cep192-like_D2"/>
</dbReference>
<feature type="compositionally biased region" description="Basic and acidic residues" evidence="1">
    <location>
        <begin position="79"/>
        <end position="92"/>
    </location>
</feature>
<dbReference type="Pfam" id="PF22065">
    <property type="entry name" value="Cep192_D7"/>
    <property type="match status" value="1"/>
</dbReference>
<feature type="compositionally biased region" description="Acidic residues" evidence="1">
    <location>
        <begin position="680"/>
        <end position="689"/>
    </location>
</feature>
<evidence type="ECO:0000256" key="1">
    <source>
        <dbReference type="SAM" id="MobiDB-lite"/>
    </source>
</evidence>